<evidence type="ECO:0000313" key="3">
    <source>
        <dbReference type="Proteomes" id="UP000027361"/>
    </source>
</evidence>
<gene>
    <name evidence="2" type="ORF">K437DRAFT_265465</name>
</gene>
<reference evidence="2 3" key="1">
    <citation type="submission" date="2014-05" db="EMBL/GenBank/DDBJ databases">
        <title>Draft genome sequence of a rare smut relative, Tilletiaria anomala UBC 951.</title>
        <authorList>
            <consortium name="DOE Joint Genome Institute"/>
            <person name="Toome M."/>
            <person name="Kuo A."/>
            <person name="Henrissat B."/>
            <person name="Lipzen A."/>
            <person name="Tritt A."/>
            <person name="Yoshinaga Y."/>
            <person name="Zane M."/>
            <person name="Barry K."/>
            <person name="Grigoriev I.V."/>
            <person name="Spatafora J.W."/>
            <person name="Aimea M.C."/>
        </authorList>
    </citation>
    <scope>NUCLEOTIDE SEQUENCE [LARGE SCALE GENOMIC DNA]</scope>
    <source>
        <strain evidence="2 3">UBC 951</strain>
    </source>
</reference>
<dbReference type="EMBL" id="JMSN01000207">
    <property type="protein sequence ID" value="KDN35550.1"/>
    <property type="molecule type" value="Genomic_DNA"/>
</dbReference>
<dbReference type="InParanoid" id="A0A066VAD0"/>
<keyword evidence="3" id="KW-1185">Reference proteome</keyword>
<comment type="caution">
    <text evidence="2">The sequence shown here is derived from an EMBL/GenBank/DDBJ whole genome shotgun (WGS) entry which is preliminary data.</text>
</comment>
<name>A0A066VAD0_TILAU</name>
<sequence length="331" mass="36265">MSPTTFQNKANALFQSMLPNKKDRPLARSPGCPPSRRGAILLESLDIWGRGVRIKAARVWTYTERVRGGQAVGLSGSLPECICLEVTADGRMVRAGSARAWLGDEWDTVSLSEPIDLGRRDQAQASNFETNFLRAASARHHSTLSATRMYSFPCRLDIDAGHDAHREARLGTSDSSQRASGILGSRGGGERTMGEVKGKADKGHGVPRANTNAAYPMVRNGGFLPMFFNSATLARLHLSRADHLRYERETMRSRMQTPSVERVSAQKLAKLENQFDVPHFGEKAVLCCLSHHSGQTIVTEMWKEGSKVMFQSKLKELGSAALSNAACTFSS</sequence>
<dbReference type="RefSeq" id="XP_013239816.1">
    <property type="nucleotide sequence ID" value="XM_013384362.1"/>
</dbReference>
<dbReference type="OrthoDB" id="3592703at2759"/>
<feature type="compositionally biased region" description="Basic and acidic residues" evidence="1">
    <location>
        <begin position="188"/>
        <end position="204"/>
    </location>
</feature>
<dbReference type="Proteomes" id="UP000027361">
    <property type="component" value="Unassembled WGS sequence"/>
</dbReference>
<accession>A0A066VAD0</accession>
<dbReference type="AlphaFoldDB" id="A0A066VAD0"/>
<dbReference type="GeneID" id="25265759"/>
<protein>
    <submittedName>
        <fullName evidence="2">Uncharacterized protein</fullName>
    </submittedName>
</protein>
<feature type="region of interest" description="Disordered" evidence="1">
    <location>
        <begin position="168"/>
        <end position="208"/>
    </location>
</feature>
<proteinExistence type="predicted"/>
<organism evidence="2 3">
    <name type="scientific">Tilletiaria anomala (strain ATCC 24038 / CBS 436.72 / UBC 951)</name>
    <dbReference type="NCBI Taxonomy" id="1037660"/>
    <lineage>
        <taxon>Eukaryota</taxon>
        <taxon>Fungi</taxon>
        <taxon>Dikarya</taxon>
        <taxon>Basidiomycota</taxon>
        <taxon>Ustilaginomycotina</taxon>
        <taxon>Exobasidiomycetes</taxon>
        <taxon>Georgefischeriales</taxon>
        <taxon>Tilletiariaceae</taxon>
        <taxon>Tilletiaria</taxon>
    </lineage>
</organism>
<dbReference type="HOGENOM" id="CLU_839868_0_0_1"/>
<evidence type="ECO:0000313" key="2">
    <source>
        <dbReference type="EMBL" id="KDN35550.1"/>
    </source>
</evidence>
<evidence type="ECO:0000256" key="1">
    <source>
        <dbReference type="SAM" id="MobiDB-lite"/>
    </source>
</evidence>